<accession>A0A6A7N2J5</accession>
<dbReference type="RefSeq" id="WP_328595805.1">
    <property type="nucleotide sequence ID" value="NZ_WHUG01000004.1"/>
</dbReference>
<evidence type="ECO:0000256" key="1">
    <source>
        <dbReference type="SAM" id="SignalP"/>
    </source>
</evidence>
<evidence type="ECO:0000313" key="2">
    <source>
        <dbReference type="EMBL" id="MQA39140.1"/>
    </source>
</evidence>
<dbReference type="Proteomes" id="UP000440498">
    <property type="component" value="Unassembled WGS sequence"/>
</dbReference>
<keyword evidence="3" id="KW-1185">Reference proteome</keyword>
<evidence type="ECO:0008006" key="4">
    <source>
        <dbReference type="Google" id="ProtNLM"/>
    </source>
</evidence>
<dbReference type="AlphaFoldDB" id="A0A6A7N2J5"/>
<name>A0A6A7N2J5_9BURK</name>
<evidence type="ECO:0000313" key="3">
    <source>
        <dbReference type="Proteomes" id="UP000440498"/>
    </source>
</evidence>
<gene>
    <name evidence="2" type="ORF">GEV02_13365</name>
</gene>
<organism evidence="2 3">
    <name type="scientific">Rugamonas aquatica</name>
    <dbReference type="NCBI Taxonomy" id="2743357"/>
    <lineage>
        <taxon>Bacteria</taxon>
        <taxon>Pseudomonadati</taxon>
        <taxon>Pseudomonadota</taxon>
        <taxon>Betaproteobacteria</taxon>
        <taxon>Burkholderiales</taxon>
        <taxon>Oxalobacteraceae</taxon>
        <taxon>Telluria group</taxon>
        <taxon>Rugamonas</taxon>
    </lineage>
</organism>
<feature type="chain" id="PRO_5025691201" description="MipA/OmpV family protein" evidence="1">
    <location>
        <begin position="22"/>
        <end position="232"/>
    </location>
</feature>
<reference evidence="2 3" key="1">
    <citation type="submission" date="2019-10" db="EMBL/GenBank/DDBJ databases">
        <title>Two novel species isolated from a subtropical stream in China.</title>
        <authorList>
            <person name="Lu H."/>
        </authorList>
    </citation>
    <scope>NUCLEOTIDE SEQUENCE [LARGE SCALE GENOMIC DNA]</scope>
    <source>
        <strain evidence="2 3">FT29W</strain>
    </source>
</reference>
<comment type="caution">
    <text evidence="2">The sequence shown here is derived from an EMBL/GenBank/DDBJ whole genome shotgun (WGS) entry which is preliminary data.</text>
</comment>
<dbReference type="InterPro" id="IPR010583">
    <property type="entry name" value="MipA"/>
</dbReference>
<dbReference type="EMBL" id="WHUG01000004">
    <property type="protein sequence ID" value="MQA39140.1"/>
    <property type="molecule type" value="Genomic_DNA"/>
</dbReference>
<sequence>MSVPYRRWAAMALLCMGYAQAQESANHLVGDVGLGVSAAPVAVAAQSRSTGVVPYLNFDYGPAFARIDTFGVKLAPVGYGSVELVTRAMEDGYRASAPPQARRSSSLPLGLGTLQVTPVGAFMANLYRDLGKSHGAMLDLMYAAEIEQGPYAFYPQAGLEYRSASYVRYYDGVARHANNPFVGLLVEAHLGGHWYLVANVRRTWLDDSIRSNPAVRRRSLDSGLAALSYRFD</sequence>
<keyword evidence="1" id="KW-0732">Signal</keyword>
<protein>
    <recommendedName>
        <fullName evidence="4">MipA/OmpV family protein</fullName>
    </recommendedName>
</protein>
<feature type="signal peptide" evidence="1">
    <location>
        <begin position="1"/>
        <end position="21"/>
    </location>
</feature>
<proteinExistence type="predicted"/>
<dbReference type="Pfam" id="PF06629">
    <property type="entry name" value="MipA"/>
    <property type="match status" value="1"/>
</dbReference>